<dbReference type="CDD" id="cd19481">
    <property type="entry name" value="RecA-like_protease"/>
    <property type="match status" value="1"/>
</dbReference>
<dbReference type="SMART" id="SM00382">
    <property type="entry name" value="AAA"/>
    <property type="match status" value="1"/>
</dbReference>
<reference evidence="2" key="1">
    <citation type="journal article" date="2020" name="Stud. Mycol.">
        <title>101 Dothideomycetes genomes: a test case for predicting lifestyles and emergence of pathogens.</title>
        <authorList>
            <person name="Haridas S."/>
            <person name="Albert R."/>
            <person name="Binder M."/>
            <person name="Bloem J."/>
            <person name="Labutti K."/>
            <person name="Salamov A."/>
            <person name="Andreopoulos B."/>
            <person name="Baker S."/>
            <person name="Barry K."/>
            <person name="Bills G."/>
            <person name="Bluhm B."/>
            <person name="Cannon C."/>
            <person name="Castanera R."/>
            <person name="Culley D."/>
            <person name="Daum C."/>
            <person name="Ezra D."/>
            <person name="Gonzalez J."/>
            <person name="Henrissat B."/>
            <person name="Kuo A."/>
            <person name="Liang C."/>
            <person name="Lipzen A."/>
            <person name="Lutzoni F."/>
            <person name="Magnuson J."/>
            <person name="Mondo S."/>
            <person name="Nolan M."/>
            <person name="Ohm R."/>
            <person name="Pangilinan J."/>
            <person name="Park H.-J."/>
            <person name="Ramirez L."/>
            <person name="Alfaro M."/>
            <person name="Sun H."/>
            <person name="Tritt A."/>
            <person name="Yoshinaga Y."/>
            <person name="Zwiers L.-H."/>
            <person name="Turgeon B."/>
            <person name="Goodwin S."/>
            <person name="Spatafora J."/>
            <person name="Crous P."/>
            <person name="Grigoriev I."/>
        </authorList>
    </citation>
    <scope>NUCLEOTIDE SEQUENCE</scope>
    <source>
        <strain evidence="2">CBS 690.94</strain>
    </source>
</reference>
<evidence type="ECO:0000313" key="3">
    <source>
        <dbReference type="Proteomes" id="UP000799764"/>
    </source>
</evidence>
<dbReference type="AlphaFoldDB" id="A0A9P4P5W9"/>
<keyword evidence="3" id="KW-1185">Reference proteome</keyword>
<organism evidence="2 3">
    <name type="scientific">Karstenula rhodostoma CBS 690.94</name>
    <dbReference type="NCBI Taxonomy" id="1392251"/>
    <lineage>
        <taxon>Eukaryota</taxon>
        <taxon>Fungi</taxon>
        <taxon>Dikarya</taxon>
        <taxon>Ascomycota</taxon>
        <taxon>Pezizomycotina</taxon>
        <taxon>Dothideomycetes</taxon>
        <taxon>Pleosporomycetidae</taxon>
        <taxon>Pleosporales</taxon>
        <taxon>Massarineae</taxon>
        <taxon>Didymosphaeriaceae</taxon>
        <taxon>Karstenula</taxon>
    </lineage>
</organism>
<proteinExistence type="predicted"/>
<keyword evidence="2" id="KW-0378">Hydrolase</keyword>
<dbReference type="GO" id="GO:0005524">
    <property type="term" value="F:ATP binding"/>
    <property type="evidence" value="ECO:0007669"/>
    <property type="project" value="InterPro"/>
</dbReference>
<name>A0A9P4P5W9_9PLEO</name>
<gene>
    <name evidence="2" type="ORF">P171DRAFT_466755</name>
</gene>
<dbReference type="PANTHER" id="PTHR46411">
    <property type="entry name" value="FAMILY ATPASE, PUTATIVE-RELATED"/>
    <property type="match status" value="1"/>
</dbReference>
<dbReference type="EMBL" id="MU001510">
    <property type="protein sequence ID" value="KAF2438970.1"/>
    <property type="molecule type" value="Genomic_DNA"/>
</dbReference>
<evidence type="ECO:0000313" key="2">
    <source>
        <dbReference type="EMBL" id="KAF2438970.1"/>
    </source>
</evidence>
<comment type="caution">
    <text evidence="2">The sequence shown here is derived from an EMBL/GenBank/DDBJ whole genome shotgun (WGS) entry which is preliminary data.</text>
</comment>
<accession>A0A9P4P5W9</accession>
<dbReference type="Proteomes" id="UP000799764">
    <property type="component" value="Unassembled WGS sequence"/>
</dbReference>
<dbReference type="SUPFAM" id="SSF52540">
    <property type="entry name" value="P-loop containing nucleoside triphosphate hydrolases"/>
    <property type="match status" value="1"/>
</dbReference>
<dbReference type="InterPro" id="IPR003593">
    <property type="entry name" value="AAA+_ATPase"/>
</dbReference>
<dbReference type="GO" id="GO:0016887">
    <property type="term" value="F:ATP hydrolysis activity"/>
    <property type="evidence" value="ECO:0007669"/>
    <property type="project" value="InterPro"/>
</dbReference>
<sequence>MSAEAVGSETIVVPTPSGGVAERVIESYTPVPPKSSATTKKRIRYRVEYVEIATGNVLHRQETKGLNLDDEAALDGTEAVFEFVTTIRTGQKNVGDEALFIVPHGGSAANVSMHILSGSIVHALRSVVQYYPGQDLSSDVLKIDSPYAILVHHYDELMEYRERVKPGVAEELCYRDRHAYEHLGILKDFLDEQVMPAVEAERARNKRGAYTFDMYWVMQKPGTAYLGHWLEDGEYYVGVVHSLGGGSFTKPTENWYTRYWALQYDGKYAERVLTTMQIDKFDGENTMGTIPLDLSNLTGNKEVERLIGKTKDYPHNEVNGLVMVDMDAYFEASPDKRPVAMPNTLDSRTWVSDCTCSVKDKLNDDQYLLLPSHVYAYVFRTRTWELLHVNGLAEPDFQEDMIDLLVMDEKRVNTLKALAKSFISENKFGEISDREPWSADFVKGKGNGLIFLLHGSPGTGKTCTAECIAAFTKRPLMVLTSSAIGTQPTEVENNLTEHFKRAKSWGAVLLIDEADVFMERRTTADLTRNSLVAGFLRALEFYDGILFLTTNRIGSFDDAFISRIHFQLGYPDFTDESRRKVWQTFIDKLQRERGDCFRLNIDAKEYLDGKELKSVKWNGREIRNAFQTAVALAEYDATKDSEGKIVMTDSHLRSVVEMSRDFKEYLKDLHRGDEGKRAERRLERLDN</sequence>
<feature type="domain" description="AAA+ ATPase" evidence="1">
    <location>
        <begin position="447"/>
        <end position="572"/>
    </location>
</feature>
<dbReference type="Pfam" id="PF22942">
    <property type="entry name" value="DUF7025"/>
    <property type="match status" value="1"/>
</dbReference>
<dbReference type="InterPro" id="IPR027417">
    <property type="entry name" value="P-loop_NTPase"/>
</dbReference>
<dbReference type="Gene3D" id="3.40.50.300">
    <property type="entry name" value="P-loop containing nucleotide triphosphate hydrolases"/>
    <property type="match status" value="1"/>
</dbReference>
<dbReference type="InterPro" id="IPR054289">
    <property type="entry name" value="DUF7025"/>
</dbReference>
<evidence type="ECO:0000259" key="1">
    <source>
        <dbReference type="SMART" id="SM00382"/>
    </source>
</evidence>
<dbReference type="InterPro" id="IPR003959">
    <property type="entry name" value="ATPase_AAA_core"/>
</dbReference>
<dbReference type="InterPro" id="IPR056599">
    <property type="entry name" value="AAA_lid_fung"/>
</dbReference>
<dbReference type="Pfam" id="PF23232">
    <property type="entry name" value="AAA_lid_13"/>
    <property type="match status" value="1"/>
</dbReference>
<dbReference type="PANTHER" id="PTHR46411:SF4">
    <property type="entry name" value="AAA+ ATPASE DOMAIN-CONTAINING PROTEIN"/>
    <property type="match status" value="1"/>
</dbReference>
<dbReference type="Pfam" id="PF00004">
    <property type="entry name" value="AAA"/>
    <property type="match status" value="1"/>
</dbReference>
<dbReference type="OrthoDB" id="10042665at2759"/>
<protein>
    <submittedName>
        <fullName evidence="2">P-loop containing nucleoside triphosphate hydrolase protein</fullName>
    </submittedName>
</protein>